<comment type="subcellular location">
    <subcellularLocation>
        <location evidence="1 7">Nucleus</location>
    </subcellularLocation>
</comment>
<evidence type="ECO:0000256" key="8">
    <source>
        <dbReference type="SAM" id="MobiDB-lite"/>
    </source>
</evidence>
<feature type="domain" description="Pre-mRNA-splicing factor 38 C-terminal" evidence="9">
    <location>
        <begin position="179"/>
        <end position="270"/>
    </location>
</feature>
<keyword evidence="4 7" id="KW-0747">Spliceosome</keyword>
<feature type="compositionally biased region" description="Basic and acidic residues" evidence="8">
    <location>
        <begin position="355"/>
        <end position="373"/>
    </location>
</feature>
<keyword evidence="6 7" id="KW-0539">Nucleus</keyword>
<keyword evidence="11" id="KW-1185">Reference proteome</keyword>
<comment type="similarity">
    <text evidence="2 7">Belongs to the PRP38 family.</text>
</comment>
<evidence type="ECO:0000313" key="10">
    <source>
        <dbReference type="EMBL" id="PWA84046.1"/>
    </source>
</evidence>
<sequence length="385" mass="46289">MANRTDPSARNIRGTNPQNLVEKIVRTKIYNHTFWKEQCFGLTAETLVDKAMELDHVGGTHGGNRKPTPFICLVMKMLQIQPDKEIVVEFIKNDDYKYVRILGAFYLRLTGTDIDVYRYLEPLYNDYRKLRRKLPDGKYSLTHVDEVIDELLTKDYSCDIALPRIKKRLTIEAIGALEPRKSALEDDFEEEEEKDEDDQHMDTDVVGHEKDRYREQSPTRDRGRDRKRDSHRNRDRDLDREYDRDYDRERGRGRDRDRDRERDRDRDRYRGRDERDYGRDRDREGRDRDRRDRDRSGRRRSHSRSRSRSRDRKERDRDYDDEDRRRRHGRDRSISPRRGGADEEKPPKKKKEKEKKKDDGTDHPDPEIAEANRIRASLGLKPLKM</sequence>
<feature type="compositionally biased region" description="Basic and acidic residues" evidence="8">
    <location>
        <begin position="311"/>
        <end position="324"/>
    </location>
</feature>
<name>A0A2U1PE65_ARTAN</name>
<dbReference type="GO" id="GO:0005681">
    <property type="term" value="C:spliceosomal complex"/>
    <property type="evidence" value="ECO:0007669"/>
    <property type="project" value="UniProtKB-KW"/>
</dbReference>
<feature type="compositionally biased region" description="Basic and acidic residues" evidence="8">
    <location>
        <begin position="331"/>
        <end position="346"/>
    </location>
</feature>
<evidence type="ECO:0000256" key="2">
    <source>
        <dbReference type="ARBA" id="ARBA00006164"/>
    </source>
</evidence>
<evidence type="ECO:0000313" key="11">
    <source>
        <dbReference type="Proteomes" id="UP000245207"/>
    </source>
</evidence>
<evidence type="ECO:0000256" key="7">
    <source>
        <dbReference type="RuleBase" id="RU367025"/>
    </source>
</evidence>
<dbReference type="OrthoDB" id="190958at2759"/>
<evidence type="ECO:0000256" key="4">
    <source>
        <dbReference type="ARBA" id="ARBA00022728"/>
    </source>
</evidence>
<proteinExistence type="inferred from homology"/>
<feature type="compositionally biased region" description="Basic and acidic residues" evidence="8">
    <location>
        <begin position="200"/>
        <end position="295"/>
    </location>
</feature>
<keyword evidence="3 7" id="KW-0507">mRNA processing</keyword>
<evidence type="ECO:0000256" key="6">
    <source>
        <dbReference type="ARBA" id="ARBA00023242"/>
    </source>
</evidence>
<dbReference type="PANTHER" id="PTHR23142">
    <property type="entry name" value="PRE-MRNA-SPLICING FACTOR 38A-RELATED"/>
    <property type="match status" value="1"/>
</dbReference>
<comment type="caution">
    <text evidence="10">The sequence shown here is derived from an EMBL/GenBank/DDBJ whole genome shotgun (WGS) entry which is preliminary data.</text>
</comment>
<feature type="compositionally biased region" description="Basic residues" evidence="8">
    <location>
        <begin position="296"/>
        <end position="310"/>
    </location>
</feature>
<dbReference type="GO" id="GO:0000398">
    <property type="term" value="P:mRNA splicing, via spliceosome"/>
    <property type="evidence" value="ECO:0007669"/>
    <property type="project" value="UniProtKB-UniRule"/>
</dbReference>
<protein>
    <recommendedName>
        <fullName evidence="7">Pre-mRNA-splicing factor 38</fullName>
    </recommendedName>
</protein>
<dbReference type="STRING" id="35608.A0A2U1PE65"/>
<gene>
    <name evidence="10" type="ORF">CTI12_AA154340</name>
</gene>
<comment type="function">
    <text evidence="7">Required for pre-mRNA splicing.</text>
</comment>
<evidence type="ECO:0000256" key="3">
    <source>
        <dbReference type="ARBA" id="ARBA00022664"/>
    </source>
</evidence>
<dbReference type="AlphaFoldDB" id="A0A2U1PE65"/>
<dbReference type="Pfam" id="PF12871">
    <property type="entry name" value="PRP38_assoc"/>
    <property type="match status" value="1"/>
</dbReference>
<organism evidence="10 11">
    <name type="scientific">Artemisia annua</name>
    <name type="common">Sweet wormwood</name>
    <dbReference type="NCBI Taxonomy" id="35608"/>
    <lineage>
        <taxon>Eukaryota</taxon>
        <taxon>Viridiplantae</taxon>
        <taxon>Streptophyta</taxon>
        <taxon>Embryophyta</taxon>
        <taxon>Tracheophyta</taxon>
        <taxon>Spermatophyta</taxon>
        <taxon>Magnoliopsida</taxon>
        <taxon>eudicotyledons</taxon>
        <taxon>Gunneridae</taxon>
        <taxon>Pentapetalae</taxon>
        <taxon>asterids</taxon>
        <taxon>campanulids</taxon>
        <taxon>Asterales</taxon>
        <taxon>Asteraceae</taxon>
        <taxon>Asteroideae</taxon>
        <taxon>Anthemideae</taxon>
        <taxon>Artemisiinae</taxon>
        <taxon>Artemisia</taxon>
    </lineage>
</organism>
<accession>A0A2U1PE65</accession>
<keyword evidence="5 7" id="KW-0508">mRNA splicing</keyword>
<feature type="region of interest" description="Disordered" evidence="8">
    <location>
        <begin position="182"/>
        <end position="385"/>
    </location>
</feature>
<evidence type="ECO:0000256" key="5">
    <source>
        <dbReference type="ARBA" id="ARBA00023187"/>
    </source>
</evidence>
<feature type="compositionally biased region" description="Acidic residues" evidence="8">
    <location>
        <begin position="185"/>
        <end position="199"/>
    </location>
</feature>
<dbReference type="InterPro" id="IPR024767">
    <property type="entry name" value="PRP38_C"/>
</dbReference>
<dbReference type="EMBL" id="PKPP01001275">
    <property type="protein sequence ID" value="PWA84046.1"/>
    <property type="molecule type" value="Genomic_DNA"/>
</dbReference>
<dbReference type="Proteomes" id="UP000245207">
    <property type="component" value="Unassembled WGS sequence"/>
</dbReference>
<dbReference type="InterPro" id="IPR005037">
    <property type="entry name" value="PRP38"/>
</dbReference>
<dbReference type="Pfam" id="PF03371">
    <property type="entry name" value="PRP38"/>
    <property type="match status" value="1"/>
</dbReference>
<reference evidence="10 11" key="1">
    <citation type="journal article" date="2018" name="Mol. Plant">
        <title>The genome of Artemisia annua provides insight into the evolution of Asteraceae family and artemisinin biosynthesis.</title>
        <authorList>
            <person name="Shen Q."/>
            <person name="Zhang L."/>
            <person name="Liao Z."/>
            <person name="Wang S."/>
            <person name="Yan T."/>
            <person name="Shi P."/>
            <person name="Liu M."/>
            <person name="Fu X."/>
            <person name="Pan Q."/>
            <person name="Wang Y."/>
            <person name="Lv Z."/>
            <person name="Lu X."/>
            <person name="Zhang F."/>
            <person name="Jiang W."/>
            <person name="Ma Y."/>
            <person name="Chen M."/>
            <person name="Hao X."/>
            <person name="Li L."/>
            <person name="Tang Y."/>
            <person name="Lv G."/>
            <person name="Zhou Y."/>
            <person name="Sun X."/>
            <person name="Brodelius P.E."/>
            <person name="Rose J.K.C."/>
            <person name="Tang K."/>
        </authorList>
    </citation>
    <scope>NUCLEOTIDE SEQUENCE [LARGE SCALE GENOMIC DNA]</scope>
    <source>
        <strain evidence="11">cv. Huhao1</strain>
        <tissue evidence="10">Leaf</tissue>
    </source>
</reference>
<evidence type="ECO:0000259" key="9">
    <source>
        <dbReference type="Pfam" id="PF12871"/>
    </source>
</evidence>
<evidence type="ECO:0000256" key="1">
    <source>
        <dbReference type="ARBA" id="ARBA00004123"/>
    </source>
</evidence>